<protein>
    <submittedName>
        <fullName evidence="2">Uncharacterized protein</fullName>
    </submittedName>
</protein>
<keyword evidence="1" id="KW-0472">Membrane</keyword>
<evidence type="ECO:0000256" key="1">
    <source>
        <dbReference type="SAM" id="Phobius"/>
    </source>
</evidence>
<evidence type="ECO:0000313" key="2">
    <source>
        <dbReference type="EMBL" id="QHT90087.1"/>
    </source>
</evidence>
<keyword evidence="1" id="KW-0812">Transmembrane</keyword>
<proteinExistence type="predicted"/>
<dbReference type="EMBL" id="MN740152">
    <property type="protein sequence ID" value="QHT90087.1"/>
    <property type="molecule type" value="Genomic_DNA"/>
</dbReference>
<reference evidence="2" key="1">
    <citation type="journal article" date="2020" name="Nature">
        <title>Giant virus diversity and host interactions through global metagenomics.</title>
        <authorList>
            <person name="Schulz F."/>
            <person name="Roux S."/>
            <person name="Paez-Espino D."/>
            <person name="Jungbluth S."/>
            <person name="Walsh D.A."/>
            <person name="Denef V.J."/>
            <person name="McMahon K.D."/>
            <person name="Konstantinidis K.T."/>
            <person name="Eloe-Fadrosh E.A."/>
            <person name="Kyrpides N.C."/>
            <person name="Woyke T."/>
        </authorList>
    </citation>
    <scope>NUCLEOTIDE SEQUENCE</scope>
    <source>
        <strain evidence="2">GVMAG-M-3300023184-62</strain>
    </source>
</reference>
<feature type="transmembrane region" description="Helical" evidence="1">
    <location>
        <begin position="50"/>
        <end position="68"/>
    </location>
</feature>
<feature type="transmembrane region" description="Helical" evidence="1">
    <location>
        <begin position="24"/>
        <end position="44"/>
    </location>
</feature>
<dbReference type="AlphaFoldDB" id="A0A6C0ICF8"/>
<organism evidence="2">
    <name type="scientific">viral metagenome</name>
    <dbReference type="NCBI Taxonomy" id="1070528"/>
    <lineage>
        <taxon>unclassified sequences</taxon>
        <taxon>metagenomes</taxon>
        <taxon>organismal metagenomes</taxon>
    </lineage>
</organism>
<accession>A0A6C0ICF8</accession>
<sequence length="85" mass="9308">MSTRSCPYANILGTPGQGVHAKRIMGLSLNDILLTILAAALTSYFAQINFWVSLTAWFVAGEVLHYLFGTNTAFLRMIGLTPKCQ</sequence>
<keyword evidence="1" id="KW-1133">Transmembrane helix</keyword>
<name>A0A6C0ICF8_9ZZZZ</name>